<dbReference type="Pfam" id="PF05437">
    <property type="entry name" value="AzlD"/>
    <property type="match status" value="1"/>
</dbReference>
<reference evidence="2 3" key="1">
    <citation type="submission" date="2022-04" db="EMBL/GenBank/DDBJ databases">
        <title>Positive selection, recombination, and allopatry shape intraspecific diversity of widespread and dominant cyanobacteria.</title>
        <authorList>
            <person name="Wei J."/>
            <person name="Shu W."/>
            <person name="Hu C."/>
        </authorList>
    </citation>
    <scope>NUCLEOTIDE SEQUENCE [LARGE SCALE GENOMIC DNA]</scope>
    <source>
        <strain evidence="2 3">DQ-A4</strain>
    </source>
</reference>
<dbReference type="EMBL" id="JAMPKX010000005">
    <property type="protein sequence ID" value="MEP0947877.1"/>
    <property type="molecule type" value="Genomic_DNA"/>
</dbReference>
<feature type="transmembrane region" description="Helical" evidence="1">
    <location>
        <begin position="6"/>
        <end position="25"/>
    </location>
</feature>
<sequence length="106" mass="11559">MNDWLLVASMALVTFVIRYVLLAFSGRIQLSPTVVRALGYVPPVVLTAIVVPAVVLPDGETLWLGWQNARLVGAIACVVLALWRKNLLLTIAGGMAAFWGWQWLVG</sequence>
<keyword evidence="1" id="KW-0812">Transmembrane</keyword>
<keyword evidence="1" id="KW-0472">Membrane</keyword>
<keyword evidence="1" id="KW-1133">Transmembrane helix</keyword>
<proteinExistence type="predicted"/>
<accession>A0ABV0K580</accession>
<gene>
    <name evidence="2" type="ORF">NC992_13415</name>
</gene>
<evidence type="ECO:0000256" key="1">
    <source>
        <dbReference type="SAM" id="Phobius"/>
    </source>
</evidence>
<dbReference type="RefSeq" id="WP_190516716.1">
    <property type="nucleotide sequence ID" value="NZ_JAMPKX010000005.1"/>
</dbReference>
<name>A0ABV0K580_9CYAN</name>
<keyword evidence="3" id="KW-1185">Reference proteome</keyword>
<feature type="transmembrane region" description="Helical" evidence="1">
    <location>
        <begin position="62"/>
        <end position="82"/>
    </location>
</feature>
<dbReference type="InterPro" id="IPR008407">
    <property type="entry name" value="Brnchd-chn_aa_trnsp_AzlD"/>
</dbReference>
<evidence type="ECO:0000313" key="2">
    <source>
        <dbReference type="EMBL" id="MEP0947877.1"/>
    </source>
</evidence>
<protein>
    <submittedName>
        <fullName evidence="2">AzlD domain-containing protein</fullName>
    </submittedName>
</protein>
<organism evidence="2 3">
    <name type="scientific">Leptolyngbya subtilissima DQ-A4</name>
    <dbReference type="NCBI Taxonomy" id="2933933"/>
    <lineage>
        <taxon>Bacteria</taxon>
        <taxon>Bacillati</taxon>
        <taxon>Cyanobacteriota</taxon>
        <taxon>Cyanophyceae</taxon>
        <taxon>Leptolyngbyales</taxon>
        <taxon>Leptolyngbyaceae</taxon>
        <taxon>Leptolyngbya group</taxon>
        <taxon>Leptolyngbya</taxon>
    </lineage>
</organism>
<feature type="transmembrane region" description="Helical" evidence="1">
    <location>
        <begin position="37"/>
        <end position="56"/>
    </location>
</feature>
<dbReference type="Proteomes" id="UP001482513">
    <property type="component" value="Unassembled WGS sequence"/>
</dbReference>
<evidence type="ECO:0000313" key="3">
    <source>
        <dbReference type="Proteomes" id="UP001482513"/>
    </source>
</evidence>
<feature type="transmembrane region" description="Helical" evidence="1">
    <location>
        <begin position="87"/>
        <end position="104"/>
    </location>
</feature>
<comment type="caution">
    <text evidence="2">The sequence shown here is derived from an EMBL/GenBank/DDBJ whole genome shotgun (WGS) entry which is preliminary data.</text>
</comment>